<protein>
    <submittedName>
        <fullName evidence="2">Glyoxalase</fullName>
    </submittedName>
</protein>
<gene>
    <name evidence="2" type="ORF">C9J01_21755</name>
</gene>
<name>A0A2T3N815_9GAMM</name>
<accession>A0A2T3N815</accession>
<comment type="caution">
    <text evidence="2">The sequence shown here is derived from an EMBL/GenBank/DDBJ whole genome shotgun (WGS) entry which is preliminary data.</text>
</comment>
<evidence type="ECO:0000313" key="3">
    <source>
        <dbReference type="Proteomes" id="UP000241346"/>
    </source>
</evidence>
<reference evidence="2 3" key="1">
    <citation type="submission" date="2018-03" db="EMBL/GenBank/DDBJ databases">
        <title>Whole genome sequencing of Histamine producing bacteria.</title>
        <authorList>
            <person name="Butler K."/>
        </authorList>
    </citation>
    <scope>NUCLEOTIDE SEQUENCE [LARGE SCALE GENOMIC DNA]</scope>
    <source>
        <strain evidence="2 3">DSM 19138</strain>
    </source>
</reference>
<dbReference type="PROSITE" id="PS51819">
    <property type="entry name" value="VOC"/>
    <property type="match status" value="1"/>
</dbReference>
<dbReference type="Pfam" id="PF00903">
    <property type="entry name" value="Glyoxalase"/>
    <property type="match status" value="1"/>
</dbReference>
<dbReference type="SUPFAM" id="SSF54593">
    <property type="entry name" value="Glyoxalase/Bleomycin resistance protein/Dihydroxybiphenyl dioxygenase"/>
    <property type="match status" value="1"/>
</dbReference>
<sequence>MKIEHVAMWVRDLEAMRTFYQTYFNAVSNAKYVNVKKGFSSYFLSFDKGARLEIMHNDAIPMTADDPMAQFTGLIHLAMSVGSEQEVDALTARLAKDGYNVVDDPRRTGDGYYESVVLDPEGNRLEITM</sequence>
<evidence type="ECO:0000313" key="2">
    <source>
        <dbReference type="EMBL" id="PSW09249.1"/>
    </source>
</evidence>
<dbReference type="InterPro" id="IPR051332">
    <property type="entry name" value="Fosfomycin_Res_Enzymes"/>
</dbReference>
<proteinExistence type="predicted"/>
<dbReference type="InterPro" id="IPR037523">
    <property type="entry name" value="VOC_core"/>
</dbReference>
<dbReference type="AlphaFoldDB" id="A0A2T3N815"/>
<dbReference type="OrthoDB" id="9800438at2"/>
<dbReference type="Proteomes" id="UP000241346">
    <property type="component" value="Unassembled WGS sequence"/>
</dbReference>
<dbReference type="InterPro" id="IPR029068">
    <property type="entry name" value="Glyas_Bleomycin-R_OHBP_Dase"/>
</dbReference>
<feature type="domain" description="VOC" evidence="1">
    <location>
        <begin position="2"/>
        <end position="129"/>
    </location>
</feature>
<dbReference type="PANTHER" id="PTHR36113">
    <property type="entry name" value="LYASE, PUTATIVE-RELATED-RELATED"/>
    <property type="match status" value="1"/>
</dbReference>
<dbReference type="InterPro" id="IPR004360">
    <property type="entry name" value="Glyas_Fos-R_dOase_dom"/>
</dbReference>
<dbReference type="EMBL" id="PYMB01000016">
    <property type="protein sequence ID" value="PSW09249.1"/>
    <property type="molecule type" value="Genomic_DNA"/>
</dbReference>
<dbReference type="RefSeq" id="WP_107300241.1">
    <property type="nucleotide sequence ID" value="NZ_PYMB01000016.1"/>
</dbReference>
<evidence type="ECO:0000259" key="1">
    <source>
        <dbReference type="PROSITE" id="PS51819"/>
    </source>
</evidence>
<organism evidence="2 3">
    <name type="scientific">Photobacterium rosenbergii</name>
    <dbReference type="NCBI Taxonomy" id="294936"/>
    <lineage>
        <taxon>Bacteria</taxon>
        <taxon>Pseudomonadati</taxon>
        <taxon>Pseudomonadota</taxon>
        <taxon>Gammaproteobacteria</taxon>
        <taxon>Vibrionales</taxon>
        <taxon>Vibrionaceae</taxon>
        <taxon>Photobacterium</taxon>
    </lineage>
</organism>
<dbReference type="PANTHER" id="PTHR36113:SF1">
    <property type="entry name" value="GLYOXALASE_BLEOMYCIN RESISTANCE PROTEIN_DIOXYGENASE"/>
    <property type="match status" value="1"/>
</dbReference>
<dbReference type="Gene3D" id="3.10.180.10">
    <property type="entry name" value="2,3-Dihydroxybiphenyl 1,2-Dioxygenase, domain 1"/>
    <property type="match status" value="1"/>
</dbReference>